<name>A0A4U1EXV6_MONMO</name>
<evidence type="ECO:0000313" key="1">
    <source>
        <dbReference type="EMBL" id="TKC41701.1"/>
    </source>
</evidence>
<accession>A0A4U1EXV6</accession>
<dbReference type="EMBL" id="RWIC01000613">
    <property type="protein sequence ID" value="TKC41701.1"/>
    <property type="molecule type" value="Genomic_DNA"/>
</dbReference>
<dbReference type="Proteomes" id="UP000308365">
    <property type="component" value="Unassembled WGS sequence"/>
</dbReference>
<comment type="caution">
    <text evidence="1">The sequence shown here is derived from an EMBL/GenBank/DDBJ whole genome shotgun (WGS) entry which is preliminary data.</text>
</comment>
<dbReference type="AlphaFoldDB" id="A0A4U1EXV6"/>
<gene>
    <name evidence="1" type="ORF">EI555_013823</name>
</gene>
<organism evidence="1 2">
    <name type="scientific">Monodon monoceros</name>
    <name type="common">Narwhal</name>
    <name type="synonym">Ceratodon monodon</name>
    <dbReference type="NCBI Taxonomy" id="40151"/>
    <lineage>
        <taxon>Eukaryota</taxon>
        <taxon>Metazoa</taxon>
        <taxon>Chordata</taxon>
        <taxon>Craniata</taxon>
        <taxon>Vertebrata</taxon>
        <taxon>Euteleostomi</taxon>
        <taxon>Mammalia</taxon>
        <taxon>Eutheria</taxon>
        <taxon>Laurasiatheria</taxon>
        <taxon>Artiodactyla</taxon>
        <taxon>Whippomorpha</taxon>
        <taxon>Cetacea</taxon>
        <taxon>Odontoceti</taxon>
        <taxon>Monodontidae</taxon>
        <taxon>Monodon</taxon>
    </lineage>
</organism>
<protein>
    <submittedName>
        <fullName evidence="1">Uncharacterized protein</fullName>
    </submittedName>
</protein>
<evidence type="ECO:0000313" key="2">
    <source>
        <dbReference type="Proteomes" id="UP000308365"/>
    </source>
</evidence>
<sequence>MAAREEVLALQAEVAQRVRAVGSGVSPAAEGRPVPR</sequence>
<reference evidence="2" key="1">
    <citation type="journal article" date="2019" name="IScience">
        <title>Narwhal Genome Reveals Long-Term Low Genetic Diversity despite Current Large Abundance Size.</title>
        <authorList>
            <person name="Westbury M.V."/>
            <person name="Petersen B."/>
            <person name="Garde E."/>
            <person name="Heide-Jorgensen M.P."/>
            <person name="Lorenzen E.D."/>
        </authorList>
    </citation>
    <scope>NUCLEOTIDE SEQUENCE [LARGE SCALE GENOMIC DNA]</scope>
</reference>
<proteinExistence type="predicted"/>